<evidence type="ECO:0000256" key="1">
    <source>
        <dbReference type="ARBA" id="ARBA00022737"/>
    </source>
</evidence>
<keyword evidence="1" id="KW-0677">Repeat</keyword>
<dbReference type="InterPro" id="IPR001119">
    <property type="entry name" value="SLH_dom"/>
</dbReference>
<evidence type="ECO:0000259" key="2">
    <source>
        <dbReference type="PROSITE" id="PS51272"/>
    </source>
</evidence>
<feature type="domain" description="SLH" evidence="2">
    <location>
        <begin position="169"/>
        <end position="233"/>
    </location>
</feature>
<reference evidence="3" key="2">
    <citation type="journal article" date="2021" name="PeerJ">
        <title>Extensive microbial diversity within the chicken gut microbiome revealed by metagenomics and culture.</title>
        <authorList>
            <person name="Gilroy R."/>
            <person name="Ravi A."/>
            <person name="Getino M."/>
            <person name="Pursley I."/>
            <person name="Horton D.L."/>
            <person name="Alikhan N.F."/>
            <person name="Baker D."/>
            <person name="Gharbi K."/>
            <person name="Hall N."/>
            <person name="Watson M."/>
            <person name="Adriaenssens E.M."/>
            <person name="Foster-Nyarko E."/>
            <person name="Jarju S."/>
            <person name="Secka A."/>
            <person name="Antonio M."/>
            <person name="Oren A."/>
            <person name="Chaudhuri R.R."/>
            <person name="La Ragione R."/>
            <person name="Hildebrand F."/>
            <person name="Pallen M.J."/>
        </authorList>
    </citation>
    <scope>NUCLEOTIDE SEQUENCE</scope>
    <source>
        <strain evidence="3">ChiSjej2B20-13462</strain>
    </source>
</reference>
<accession>A0A9D0Z5L1</accession>
<dbReference type="PROSITE" id="PS51272">
    <property type="entry name" value="SLH"/>
    <property type="match status" value="1"/>
</dbReference>
<evidence type="ECO:0000313" key="4">
    <source>
        <dbReference type="Proteomes" id="UP000886874"/>
    </source>
</evidence>
<dbReference type="EMBL" id="DVFN01000051">
    <property type="protein sequence ID" value="HIQ69310.1"/>
    <property type="molecule type" value="Genomic_DNA"/>
</dbReference>
<dbReference type="Pfam" id="PF05257">
    <property type="entry name" value="CHAP"/>
    <property type="match status" value="1"/>
</dbReference>
<dbReference type="SUPFAM" id="SSF54001">
    <property type="entry name" value="Cysteine proteinases"/>
    <property type="match status" value="1"/>
</dbReference>
<name>A0A9D0Z5L1_9FIRM</name>
<dbReference type="Proteomes" id="UP000886874">
    <property type="component" value="Unassembled WGS sequence"/>
</dbReference>
<comment type="caution">
    <text evidence="3">The sequence shown here is derived from an EMBL/GenBank/DDBJ whole genome shotgun (WGS) entry which is preliminary data.</text>
</comment>
<proteinExistence type="predicted"/>
<reference evidence="3" key="1">
    <citation type="submission" date="2020-10" db="EMBL/GenBank/DDBJ databases">
        <authorList>
            <person name="Gilroy R."/>
        </authorList>
    </citation>
    <scope>NUCLEOTIDE SEQUENCE</scope>
    <source>
        <strain evidence="3">ChiSjej2B20-13462</strain>
    </source>
</reference>
<gene>
    <name evidence="3" type="ORF">IAA67_03135</name>
</gene>
<dbReference type="AlphaFoldDB" id="A0A9D0Z5L1"/>
<evidence type="ECO:0000313" key="3">
    <source>
        <dbReference type="EMBL" id="HIQ69310.1"/>
    </source>
</evidence>
<organism evidence="3 4">
    <name type="scientific">Candidatus Avoscillospira stercorigallinarum</name>
    <dbReference type="NCBI Taxonomy" id="2840708"/>
    <lineage>
        <taxon>Bacteria</taxon>
        <taxon>Bacillati</taxon>
        <taxon>Bacillota</taxon>
        <taxon>Clostridia</taxon>
        <taxon>Eubacteriales</taxon>
        <taxon>Oscillospiraceae</taxon>
        <taxon>Oscillospiraceae incertae sedis</taxon>
        <taxon>Candidatus Avoscillospira</taxon>
    </lineage>
</organism>
<protein>
    <submittedName>
        <fullName evidence="3">CHAP domain-containing protein</fullName>
    </submittedName>
</protein>
<sequence length="233" mass="25983">MTELELRQKAVAQFKKWLGFSEADGRYRKIVDLYNAIRPVPVGYVLQYSDEWCAATVSAVGQALGMTDVILPECSCPRMIELYDERGRWIEDDAYVPQIGDIIMYDWQDTGAGNNRGNPDHVGMVAAVNGTTLTIIEGNNGNAVAYRTLQINGRYIRGYCLPDYASKATSSPGTAGDASEWSQEAREWAVSVGLFQGAGTLPDGTPDYQWQRQPTREELVTVLHRFYHLFSAK</sequence>
<dbReference type="InterPro" id="IPR038765">
    <property type="entry name" value="Papain-like_cys_pep_sf"/>
</dbReference>
<dbReference type="InterPro" id="IPR007921">
    <property type="entry name" value="CHAP_dom"/>
</dbReference>